<comment type="cofactor">
    <cofactor evidence="7">
        <name>Zn(2+)</name>
        <dbReference type="ChEBI" id="CHEBI:29105"/>
    </cofactor>
    <text evidence="7">Binds 1 zinc ion per subunit.</text>
</comment>
<evidence type="ECO:0000256" key="4">
    <source>
        <dbReference type="ARBA" id="ARBA00022833"/>
    </source>
</evidence>
<feature type="binding site" evidence="7">
    <location>
        <position position="97"/>
    </location>
    <ligand>
        <name>Zn(2+)</name>
        <dbReference type="ChEBI" id="CHEBI:29105"/>
    </ligand>
</feature>
<dbReference type="KEGG" id="svp:Pan189_27580"/>
<keyword evidence="3 7" id="KW-0479">Metal-binding</keyword>
<keyword evidence="9" id="KW-1185">Reference proteome</keyword>
<name>A0A517R3A4_9PLAN</name>
<organism evidence="8 9">
    <name type="scientific">Stratiformator vulcanicus</name>
    <dbReference type="NCBI Taxonomy" id="2527980"/>
    <lineage>
        <taxon>Bacteria</taxon>
        <taxon>Pseudomonadati</taxon>
        <taxon>Planctomycetota</taxon>
        <taxon>Planctomycetia</taxon>
        <taxon>Planctomycetales</taxon>
        <taxon>Planctomycetaceae</taxon>
        <taxon>Stratiformator</taxon>
    </lineage>
</organism>
<evidence type="ECO:0000313" key="8">
    <source>
        <dbReference type="EMBL" id="QDT38365.1"/>
    </source>
</evidence>
<dbReference type="RefSeq" id="WP_145364484.1">
    <property type="nucleotide sequence ID" value="NZ_CP036268.1"/>
</dbReference>
<protein>
    <recommendedName>
        <fullName evidence="2">carbonic anhydrase</fullName>
        <ecNumber evidence="2">4.2.1.1</ecNumber>
    </recommendedName>
</protein>
<dbReference type="OrthoDB" id="264454at2"/>
<keyword evidence="5 8" id="KW-0456">Lyase</keyword>
<keyword evidence="4 7" id="KW-0862">Zinc</keyword>
<feature type="binding site" evidence="7">
    <location>
        <position position="38"/>
    </location>
    <ligand>
        <name>Zn(2+)</name>
        <dbReference type="ChEBI" id="CHEBI:29105"/>
    </ligand>
</feature>
<feature type="binding site" evidence="7">
    <location>
        <position position="100"/>
    </location>
    <ligand>
        <name>Zn(2+)</name>
        <dbReference type="ChEBI" id="CHEBI:29105"/>
    </ligand>
</feature>
<dbReference type="EMBL" id="CP036268">
    <property type="protein sequence ID" value="QDT38365.1"/>
    <property type="molecule type" value="Genomic_DNA"/>
</dbReference>
<dbReference type="GO" id="GO:0008270">
    <property type="term" value="F:zinc ion binding"/>
    <property type="evidence" value="ECO:0007669"/>
    <property type="project" value="InterPro"/>
</dbReference>
<sequence>MKPLTRRIHYFDRHWFGSASELCRREETPTPSIILIGCPDHGMLPHGLPVQNPMSFLVAQWLGFAIPPFTKRCSETVEALEEAVLGHEVTDFIVCSHTTCGICQNWLAVPSNSKKAIGSETMTPTLEFIDKHYDDVFDMERFGLLLSEHVLLQLESLIEYHFVRSRLNDGRLKLHGWVFDEGTRRIRAYDALVGDFVSVESDACASVTT</sequence>
<dbReference type="Pfam" id="PF00484">
    <property type="entry name" value="Pro_CA"/>
    <property type="match status" value="1"/>
</dbReference>
<evidence type="ECO:0000256" key="7">
    <source>
        <dbReference type="PIRSR" id="PIRSR601765-1"/>
    </source>
</evidence>
<dbReference type="Gene3D" id="3.40.1050.10">
    <property type="entry name" value="Carbonic anhydrase"/>
    <property type="match status" value="1"/>
</dbReference>
<dbReference type="InterPro" id="IPR001765">
    <property type="entry name" value="Carbonic_anhydrase"/>
</dbReference>
<dbReference type="PANTHER" id="PTHR11002:SF76">
    <property type="entry name" value="CARBONIC ANHYDRASE"/>
    <property type="match status" value="1"/>
</dbReference>
<comment type="catalytic activity">
    <reaction evidence="6">
        <text>hydrogencarbonate + H(+) = CO2 + H2O</text>
        <dbReference type="Rhea" id="RHEA:10748"/>
        <dbReference type="ChEBI" id="CHEBI:15377"/>
        <dbReference type="ChEBI" id="CHEBI:15378"/>
        <dbReference type="ChEBI" id="CHEBI:16526"/>
        <dbReference type="ChEBI" id="CHEBI:17544"/>
        <dbReference type="EC" id="4.2.1.1"/>
    </reaction>
</comment>
<dbReference type="PANTHER" id="PTHR11002">
    <property type="entry name" value="CARBONIC ANHYDRASE"/>
    <property type="match status" value="1"/>
</dbReference>
<evidence type="ECO:0000313" key="9">
    <source>
        <dbReference type="Proteomes" id="UP000317318"/>
    </source>
</evidence>
<dbReference type="GO" id="GO:0004089">
    <property type="term" value="F:carbonate dehydratase activity"/>
    <property type="evidence" value="ECO:0007669"/>
    <property type="project" value="UniProtKB-EC"/>
</dbReference>
<dbReference type="InterPro" id="IPR036874">
    <property type="entry name" value="Carbonic_anhydrase_sf"/>
</dbReference>
<evidence type="ECO:0000256" key="6">
    <source>
        <dbReference type="ARBA" id="ARBA00048348"/>
    </source>
</evidence>
<dbReference type="EC" id="4.2.1.1" evidence="2"/>
<evidence type="ECO:0000256" key="3">
    <source>
        <dbReference type="ARBA" id="ARBA00022723"/>
    </source>
</evidence>
<proteinExistence type="inferred from homology"/>
<dbReference type="AlphaFoldDB" id="A0A517R3A4"/>
<evidence type="ECO:0000256" key="1">
    <source>
        <dbReference type="ARBA" id="ARBA00006217"/>
    </source>
</evidence>
<gene>
    <name evidence="8" type="primary">icfA_2</name>
    <name evidence="8" type="ORF">Pan189_27580</name>
</gene>
<dbReference type="SUPFAM" id="SSF53056">
    <property type="entry name" value="beta-carbonic anhydrase, cab"/>
    <property type="match status" value="1"/>
</dbReference>
<reference evidence="8 9" key="1">
    <citation type="submission" date="2019-02" db="EMBL/GenBank/DDBJ databases">
        <title>Deep-cultivation of Planctomycetes and their phenomic and genomic characterization uncovers novel biology.</title>
        <authorList>
            <person name="Wiegand S."/>
            <person name="Jogler M."/>
            <person name="Boedeker C."/>
            <person name="Pinto D."/>
            <person name="Vollmers J."/>
            <person name="Rivas-Marin E."/>
            <person name="Kohn T."/>
            <person name="Peeters S.H."/>
            <person name="Heuer A."/>
            <person name="Rast P."/>
            <person name="Oberbeckmann S."/>
            <person name="Bunk B."/>
            <person name="Jeske O."/>
            <person name="Meyerdierks A."/>
            <person name="Storesund J.E."/>
            <person name="Kallscheuer N."/>
            <person name="Luecker S."/>
            <person name="Lage O.M."/>
            <person name="Pohl T."/>
            <person name="Merkel B.J."/>
            <person name="Hornburger P."/>
            <person name="Mueller R.-W."/>
            <person name="Bruemmer F."/>
            <person name="Labrenz M."/>
            <person name="Spormann A.M."/>
            <person name="Op den Camp H."/>
            <person name="Overmann J."/>
            <person name="Amann R."/>
            <person name="Jetten M.S.M."/>
            <person name="Mascher T."/>
            <person name="Medema M.H."/>
            <person name="Devos D.P."/>
            <person name="Kaster A.-K."/>
            <person name="Ovreas L."/>
            <person name="Rohde M."/>
            <person name="Galperin M.Y."/>
            <person name="Jogler C."/>
        </authorList>
    </citation>
    <scope>NUCLEOTIDE SEQUENCE [LARGE SCALE GENOMIC DNA]</scope>
    <source>
        <strain evidence="8 9">Pan189</strain>
    </source>
</reference>
<accession>A0A517R3A4</accession>
<feature type="binding site" evidence="7">
    <location>
        <position position="40"/>
    </location>
    <ligand>
        <name>Zn(2+)</name>
        <dbReference type="ChEBI" id="CHEBI:29105"/>
    </ligand>
</feature>
<evidence type="ECO:0000256" key="5">
    <source>
        <dbReference type="ARBA" id="ARBA00023239"/>
    </source>
</evidence>
<comment type="similarity">
    <text evidence="1">Belongs to the beta-class carbonic anhydrase family.</text>
</comment>
<dbReference type="SMART" id="SM00947">
    <property type="entry name" value="Pro_CA"/>
    <property type="match status" value="1"/>
</dbReference>
<evidence type="ECO:0000256" key="2">
    <source>
        <dbReference type="ARBA" id="ARBA00012925"/>
    </source>
</evidence>
<dbReference type="Proteomes" id="UP000317318">
    <property type="component" value="Chromosome"/>
</dbReference>